<keyword evidence="10" id="KW-0739">Sodium transport</keyword>
<dbReference type="Proteomes" id="UP000322976">
    <property type="component" value="Unassembled WGS sequence"/>
</dbReference>
<evidence type="ECO:0000313" key="14">
    <source>
        <dbReference type="Proteomes" id="UP000322976"/>
    </source>
</evidence>
<evidence type="ECO:0000256" key="3">
    <source>
        <dbReference type="ARBA" id="ARBA00022448"/>
    </source>
</evidence>
<proteinExistence type="inferred from homology"/>
<evidence type="ECO:0000256" key="7">
    <source>
        <dbReference type="ARBA" id="ARBA00023053"/>
    </source>
</evidence>
<keyword evidence="8" id="KW-0406">Ion transport</keyword>
<feature type="transmembrane region" description="Helical" evidence="11">
    <location>
        <begin position="285"/>
        <end position="306"/>
    </location>
</feature>
<evidence type="ECO:0000256" key="8">
    <source>
        <dbReference type="ARBA" id="ARBA00023065"/>
    </source>
</evidence>
<comment type="subcellular location">
    <subcellularLocation>
        <location evidence="1">Membrane</location>
        <topology evidence="1">Multi-pass membrane protein</topology>
    </subcellularLocation>
</comment>
<reference evidence="13 14" key="1">
    <citation type="submission" date="2019-08" db="EMBL/GenBank/DDBJ databases">
        <title>Calorimonas adulescens gen. nov., sp. nov., an anaerobic thermophilic bacterium from Sakhalin hot spring.</title>
        <authorList>
            <person name="Khomyakova M.A."/>
            <person name="Merkel A.Y."/>
            <person name="Novikov A."/>
            <person name="Bonch-Osmolovskaya E.A."/>
            <person name="Slobodkin A.I."/>
        </authorList>
    </citation>
    <scope>NUCLEOTIDE SEQUENCE [LARGE SCALE GENOMIC DNA]</scope>
    <source>
        <strain evidence="13 14">A05MB</strain>
    </source>
</reference>
<keyword evidence="3" id="KW-0813">Transport</keyword>
<evidence type="ECO:0000256" key="11">
    <source>
        <dbReference type="SAM" id="Phobius"/>
    </source>
</evidence>
<dbReference type="GO" id="GO:0006814">
    <property type="term" value="P:sodium ion transport"/>
    <property type="evidence" value="ECO:0007669"/>
    <property type="project" value="UniProtKB-KW"/>
</dbReference>
<dbReference type="InterPro" id="IPR006153">
    <property type="entry name" value="Cation/H_exchanger_TM"/>
</dbReference>
<feature type="transmembrane region" description="Helical" evidence="11">
    <location>
        <begin position="112"/>
        <end position="131"/>
    </location>
</feature>
<dbReference type="PANTHER" id="PTHR43562:SF3">
    <property type="entry name" value="SODIUM ION_PROTON EXCHANGER (EUROFUNG)"/>
    <property type="match status" value="1"/>
</dbReference>
<dbReference type="GO" id="GO:1902600">
    <property type="term" value="P:proton transmembrane transport"/>
    <property type="evidence" value="ECO:0007669"/>
    <property type="project" value="InterPro"/>
</dbReference>
<dbReference type="AlphaFoldDB" id="A0A5D8QAY4"/>
<protein>
    <submittedName>
        <fullName evidence="13">Cation:proton antiporter</fullName>
    </submittedName>
</protein>
<name>A0A5D8QAY4_9THEO</name>
<feature type="transmembrane region" description="Helical" evidence="11">
    <location>
        <begin position="350"/>
        <end position="368"/>
    </location>
</feature>
<evidence type="ECO:0000259" key="12">
    <source>
        <dbReference type="Pfam" id="PF00999"/>
    </source>
</evidence>
<feature type="transmembrane region" description="Helical" evidence="11">
    <location>
        <begin position="318"/>
        <end position="338"/>
    </location>
</feature>
<evidence type="ECO:0000256" key="2">
    <source>
        <dbReference type="ARBA" id="ARBA00005551"/>
    </source>
</evidence>
<dbReference type="PANTHER" id="PTHR43562">
    <property type="entry name" value="NAPA-TYPE SODIUM/HYDROGEN ANTIPORTER"/>
    <property type="match status" value="1"/>
</dbReference>
<keyword evidence="5 11" id="KW-0812">Transmembrane</keyword>
<keyword evidence="9 11" id="KW-0472">Membrane</keyword>
<evidence type="ECO:0000256" key="9">
    <source>
        <dbReference type="ARBA" id="ARBA00023136"/>
    </source>
</evidence>
<organism evidence="13 14">
    <name type="scientific">Calorimonas adulescens</name>
    <dbReference type="NCBI Taxonomy" id="2606906"/>
    <lineage>
        <taxon>Bacteria</taxon>
        <taxon>Bacillati</taxon>
        <taxon>Bacillota</taxon>
        <taxon>Clostridia</taxon>
        <taxon>Thermoanaerobacterales</taxon>
        <taxon>Thermoanaerobacteraceae</taxon>
        <taxon>Calorimonas</taxon>
    </lineage>
</organism>
<keyword evidence="14" id="KW-1185">Reference proteome</keyword>
<evidence type="ECO:0000256" key="10">
    <source>
        <dbReference type="ARBA" id="ARBA00023201"/>
    </source>
</evidence>
<evidence type="ECO:0000256" key="5">
    <source>
        <dbReference type="ARBA" id="ARBA00022692"/>
    </source>
</evidence>
<dbReference type="GO" id="GO:0015297">
    <property type="term" value="F:antiporter activity"/>
    <property type="evidence" value="ECO:0007669"/>
    <property type="project" value="UniProtKB-KW"/>
</dbReference>
<comment type="caution">
    <text evidence="13">The sequence shown here is derived from an EMBL/GenBank/DDBJ whole genome shotgun (WGS) entry which is preliminary data.</text>
</comment>
<dbReference type="Pfam" id="PF00999">
    <property type="entry name" value="Na_H_Exchanger"/>
    <property type="match status" value="1"/>
</dbReference>
<feature type="transmembrane region" description="Helical" evidence="11">
    <location>
        <begin position="80"/>
        <end position="100"/>
    </location>
</feature>
<keyword evidence="4" id="KW-0050">Antiport</keyword>
<feature type="transmembrane region" description="Helical" evidence="11">
    <location>
        <begin position="180"/>
        <end position="198"/>
    </location>
</feature>
<dbReference type="Gene3D" id="1.20.1530.20">
    <property type="match status" value="1"/>
</dbReference>
<comment type="similarity">
    <text evidence="2">Belongs to the monovalent cation:proton antiporter 2 (CPA2) transporter (TC 2.A.37) family.</text>
</comment>
<feature type="transmembrane region" description="Helical" evidence="11">
    <location>
        <begin position="51"/>
        <end position="68"/>
    </location>
</feature>
<gene>
    <name evidence="13" type="ORF">FWJ32_09685</name>
</gene>
<evidence type="ECO:0000256" key="6">
    <source>
        <dbReference type="ARBA" id="ARBA00022989"/>
    </source>
</evidence>
<dbReference type="EMBL" id="VTPS01000015">
    <property type="protein sequence ID" value="TZE81294.1"/>
    <property type="molecule type" value="Genomic_DNA"/>
</dbReference>
<feature type="domain" description="Cation/H+ exchanger transmembrane" evidence="12">
    <location>
        <begin position="13"/>
        <end position="368"/>
    </location>
</feature>
<feature type="transmembrane region" description="Helical" evidence="11">
    <location>
        <begin position="143"/>
        <end position="168"/>
    </location>
</feature>
<evidence type="ECO:0000313" key="13">
    <source>
        <dbReference type="EMBL" id="TZE81294.1"/>
    </source>
</evidence>
<keyword evidence="6 11" id="KW-1133">Transmembrane helix</keyword>
<evidence type="ECO:0000256" key="1">
    <source>
        <dbReference type="ARBA" id="ARBA00004141"/>
    </source>
</evidence>
<keyword evidence="7" id="KW-0915">Sodium</keyword>
<dbReference type="RefSeq" id="WP_149545756.1">
    <property type="nucleotide sequence ID" value="NZ_VTPS01000015.1"/>
</dbReference>
<sequence>MTLLELAIVLGVARLGGYIAARFEQPNVLGQIIAGIIVGPSLLNIVSNSDILESMAEIGVILLMFLAGTETNLDDLVSSGVSSTIIAIGGVFLPFVLGFGASRVEGISLNEALFIGTILTATSVSISVQTLREIHKLNSKEGIAIMGAAVIDDVIGIIFLTVVVGYVSGKSGIVPMIENLLLFFTLVIVIGFLVSRYLDKLDMALKQGDRIVTIALVFCFVMSYIADKSGIATITGAYIAGIILSTTPYREKVIHGIDPIAYLVFTPIFFVSIGLKADIKTLTEGIVFSLIIIAASVVGKIIGCGLMAKAVGFDWKGALSVGIGMIPRGEVALIIVNLGLKMGIVTPRLFTTSVLVVLVTTLITPPLLKMSFSRELSSEGE</sequence>
<accession>A0A5D8QAY4</accession>
<feature type="transmembrane region" description="Helical" evidence="11">
    <location>
        <begin position="210"/>
        <end position="226"/>
    </location>
</feature>
<dbReference type="InterPro" id="IPR038770">
    <property type="entry name" value="Na+/solute_symporter_sf"/>
</dbReference>
<feature type="transmembrane region" description="Helical" evidence="11">
    <location>
        <begin position="261"/>
        <end position="279"/>
    </location>
</feature>
<evidence type="ECO:0000256" key="4">
    <source>
        <dbReference type="ARBA" id="ARBA00022449"/>
    </source>
</evidence>
<dbReference type="GO" id="GO:0016020">
    <property type="term" value="C:membrane"/>
    <property type="evidence" value="ECO:0007669"/>
    <property type="project" value="UniProtKB-SubCell"/>
</dbReference>